<dbReference type="PANTHER" id="PTHR34535:SF3">
    <property type="entry name" value="HYDROGENASE MATURATION FACTOR HYPA"/>
    <property type="match status" value="1"/>
</dbReference>
<evidence type="ECO:0000313" key="7">
    <source>
        <dbReference type="Proteomes" id="UP000811899"/>
    </source>
</evidence>
<feature type="binding site" evidence="5">
    <location>
        <position position="86"/>
    </location>
    <ligand>
        <name>Zn(2+)</name>
        <dbReference type="ChEBI" id="CHEBI:29105"/>
    </ligand>
</feature>
<dbReference type="GO" id="GO:0008270">
    <property type="term" value="F:zinc ion binding"/>
    <property type="evidence" value="ECO:0007669"/>
    <property type="project" value="UniProtKB-UniRule"/>
</dbReference>
<gene>
    <name evidence="5" type="primary">hypA</name>
    <name evidence="6" type="ORF">KI809_07190</name>
</gene>
<comment type="function">
    <text evidence="5">Involved in the maturation of [NiFe] hydrogenases. Required for nickel insertion into the metal center of the hydrogenase.</text>
</comment>
<keyword evidence="7" id="KW-1185">Reference proteome</keyword>
<keyword evidence="3 5" id="KW-0479">Metal-binding</keyword>
<dbReference type="PANTHER" id="PTHR34535">
    <property type="entry name" value="HYDROGENASE MATURATION FACTOR HYPA"/>
    <property type="match status" value="1"/>
</dbReference>
<name>A0AAW4KZ85_9BACT</name>
<evidence type="ECO:0000256" key="5">
    <source>
        <dbReference type="HAMAP-Rule" id="MF_00213"/>
    </source>
</evidence>
<evidence type="ECO:0000256" key="2">
    <source>
        <dbReference type="ARBA" id="ARBA00022596"/>
    </source>
</evidence>
<dbReference type="HAMAP" id="MF_00213">
    <property type="entry name" value="HypA_HybF"/>
    <property type="match status" value="1"/>
</dbReference>
<evidence type="ECO:0000256" key="3">
    <source>
        <dbReference type="ARBA" id="ARBA00022723"/>
    </source>
</evidence>
<sequence length="115" mass="12340">MHEMSITQSVVDICLEHSAGRRVLSVTMEIGALSGVVPDAVEFCFTACCQGTLMEGARLDIIAIEGVGRCTACGLEFSRKSLFDPCPACGEYGIEQLAGEELRVRELEIADDPLS</sequence>
<proteinExistence type="inferred from homology"/>
<evidence type="ECO:0000313" key="6">
    <source>
        <dbReference type="EMBL" id="MBT0664084.1"/>
    </source>
</evidence>
<feature type="binding site" evidence="5">
    <location>
        <position position="2"/>
    </location>
    <ligand>
        <name>Ni(2+)</name>
        <dbReference type="ChEBI" id="CHEBI:49786"/>
    </ligand>
</feature>
<dbReference type="PIRSF" id="PIRSF004761">
    <property type="entry name" value="Hydrgn_mat_HypA"/>
    <property type="match status" value="1"/>
</dbReference>
<organism evidence="6 7">
    <name type="scientific">Geoanaerobacter pelophilus</name>
    <dbReference type="NCBI Taxonomy" id="60036"/>
    <lineage>
        <taxon>Bacteria</taxon>
        <taxon>Pseudomonadati</taxon>
        <taxon>Thermodesulfobacteriota</taxon>
        <taxon>Desulfuromonadia</taxon>
        <taxon>Geobacterales</taxon>
        <taxon>Geobacteraceae</taxon>
        <taxon>Geoanaerobacter</taxon>
    </lineage>
</organism>
<comment type="similarity">
    <text evidence="1 5">Belongs to the HypA/HybF family.</text>
</comment>
<dbReference type="InterPro" id="IPR000688">
    <property type="entry name" value="HypA/HybF"/>
</dbReference>
<evidence type="ECO:0000256" key="4">
    <source>
        <dbReference type="ARBA" id="ARBA00022833"/>
    </source>
</evidence>
<dbReference type="InterPro" id="IPR020538">
    <property type="entry name" value="Hydgase_Ni_incorp_HypA/HybF_CS"/>
</dbReference>
<feature type="binding site" evidence="5">
    <location>
        <position position="73"/>
    </location>
    <ligand>
        <name>Zn(2+)</name>
        <dbReference type="ChEBI" id="CHEBI:29105"/>
    </ligand>
</feature>
<feature type="binding site" evidence="5">
    <location>
        <position position="70"/>
    </location>
    <ligand>
        <name>Zn(2+)</name>
        <dbReference type="ChEBI" id="CHEBI:29105"/>
    </ligand>
</feature>
<keyword evidence="4 5" id="KW-0862">Zinc</keyword>
<dbReference type="Proteomes" id="UP000811899">
    <property type="component" value="Unassembled WGS sequence"/>
</dbReference>
<dbReference type="GO" id="GO:0051604">
    <property type="term" value="P:protein maturation"/>
    <property type="evidence" value="ECO:0007669"/>
    <property type="project" value="InterPro"/>
</dbReference>
<accession>A0AAW4KZ85</accession>
<protein>
    <recommendedName>
        <fullName evidence="5">Hydrogenase maturation factor HypA</fullName>
    </recommendedName>
</protein>
<dbReference type="Pfam" id="PF01155">
    <property type="entry name" value="HypA"/>
    <property type="match status" value="1"/>
</dbReference>
<reference evidence="6 7" key="1">
    <citation type="submission" date="2021-05" db="EMBL/GenBank/DDBJ databases">
        <title>The draft genome of Geobacter pelophilus DSM 12255.</title>
        <authorList>
            <person name="Xu Z."/>
            <person name="Masuda Y."/>
            <person name="Itoh H."/>
            <person name="Senoo K."/>
        </authorList>
    </citation>
    <scope>NUCLEOTIDE SEQUENCE [LARGE SCALE GENOMIC DNA]</scope>
    <source>
        <strain evidence="6 7">DSM 12255</strain>
    </source>
</reference>
<dbReference type="PROSITE" id="PS01249">
    <property type="entry name" value="HYPA"/>
    <property type="match status" value="1"/>
</dbReference>
<comment type="caution">
    <text evidence="6">The sequence shown here is derived from an EMBL/GenBank/DDBJ whole genome shotgun (WGS) entry which is preliminary data.</text>
</comment>
<keyword evidence="2 5" id="KW-0533">Nickel</keyword>
<dbReference type="Gene3D" id="3.30.2320.80">
    <property type="match status" value="1"/>
</dbReference>
<dbReference type="AlphaFoldDB" id="A0AAW4KZ85"/>
<dbReference type="GO" id="GO:0016151">
    <property type="term" value="F:nickel cation binding"/>
    <property type="evidence" value="ECO:0007669"/>
    <property type="project" value="UniProtKB-UniRule"/>
</dbReference>
<feature type="binding site" evidence="5">
    <location>
        <position position="89"/>
    </location>
    <ligand>
        <name>Zn(2+)</name>
        <dbReference type="ChEBI" id="CHEBI:29105"/>
    </ligand>
</feature>
<evidence type="ECO:0000256" key="1">
    <source>
        <dbReference type="ARBA" id="ARBA00010748"/>
    </source>
</evidence>
<dbReference type="EMBL" id="JAHCVJ010000002">
    <property type="protein sequence ID" value="MBT0664084.1"/>
    <property type="molecule type" value="Genomic_DNA"/>
</dbReference>
<dbReference type="RefSeq" id="WP_214170851.1">
    <property type="nucleotide sequence ID" value="NZ_JAHCVJ010000002.1"/>
</dbReference>